<gene>
    <name evidence="1" type="ORF">EHF33_12970</name>
</gene>
<evidence type="ECO:0000313" key="1">
    <source>
        <dbReference type="EMBL" id="AZI43547.1"/>
    </source>
</evidence>
<dbReference type="InterPro" id="IPR014917">
    <property type="entry name" value="DUF1800"/>
</dbReference>
<accession>A0A3G8YH61</accession>
<dbReference type="Pfam" id="PF08811">
    <property type="entry name" value="DUF1800"/>
    <property type="match status" value="1"/>
</dbReference>
<dbReference type="KEGG" id="dph:EHF33_12970"/>
<protein>
    <submittedName>
        <fullName evidence="1">DUF1800 domain-containing protein</fullName>
    </submittedName>
</protein>
<dbReference type="AlphaFoldDB" id="A0A3G8YH61"/>
<sequence>MPLTPRTTPLTATDAAHLLRRTSFGATEAQIRALVGQTPQAAAAALLVFPTTTLDTPFKPAEAVAPYAAIKLFQAAWLREMVLTPYPLRERLALMWSNHFVIGTDKVKNLSALDNYLSVLRGHALSNFTDLALAAVKTPAVMRYLDNDQNKKGKPNENLGRELLELYTAGIGNYSEADVKEGARALTGWTFEGKRGPKDFADPQTFTFNAKQHDGGSKTYLGKTGNFGGDDIVRLAAGHPSTAERVAFKLWRSFVSDAPDAAGQAKLTETYRQSGGDLRQTLQALLSSQEFYASRSSIIRSPTEFVVGALRSAGRTDIDEKTYLNLSGTLARLGQDLLHPPTVKGWDGGREWINDSTLLLRMQVAAAMTLGNQKGKAQTKMADTVPEPSALALLGSEKMPSALAKLGSAQRTYLMLVSPEYQLI</sequence>
<dbReference type="EMBL" id="CP034183">
    <property type="protein sequence ID" value="AZI43547.1"/>
    <property type="molecule type" value="Genomic_DNA"/>
</dbReference>
<proteinExistence type="predicted"/>
<dbReference type="RefSeq" id="WP_124872304.1">
    <property type="nucleotide sequence ID" value="NZ_CP034183.1"/>
</dbReference>
<keyword evidence="2" id="KW-1185">Reference proteome</keyword>
<evidence type="ECO:0000313" key="2">
    <source>
        <dbReference type="Proteomes" id="UP000276417"/>
    </source>
</evidence>
<organism evidence="1 2">
    <name type="scientific">Deinococcus psychrotolerans</name>
    <dbReference type="NCBI Taxonomy" id="2489213"/>
    <lineage>
        <taxon>Bacteria</taxon>
        <taxon>Thermotogati</taxon>
        <taxon>Deinococcota</taxon>
        <taxon>Deinococci</taxon>
        <taxon>Deinococcales</taxon>
        <taxon>Deinococcaceae</taxon>
        <taxon>Deinococcus</taxon>
    </lineage>
</organism>
<dbReference type="OrthoDB" id="9772295at2"/>
<dbReference type="Proteomes" id="UP000276417">
    <property type="component" value="Chromosome 1"/>
</dbReference>
<reference evidence="1 2" key="1">
    <citation type="submission" date="2018-11" db="EMBL/GenBank/DDBJ databases">
        <title>Deinococcus shelandsis sp. nov., isolated from South Shetland Islands soil of Antarctica.</title>
        <authorList>
            <person name="Tian J."/>
        </authorList>
    </citation>
    <scope>NUCLEOTIDE SEQUENCE [LARGE SCALE GENOMIC DNA]</scope>
    <source>
        <strain evidence="1 2">S14-83T</strain>
    </source>
</reference>
<name>A0A3G8YH61_9DEIO</name>